<keyword evidence="1" id="KW-0966">Cell projection</keyword>
<dbReference type="Proteomes" id="UP000245911">
    <property type="component" value="Unassembled WGS sequence"/>
</dbReference>
<dbReference type="RefSeq" id="WP_116559134.1">
    <property type="nucleotide sequence ID" value="NZ_QDKM01000006.1"/>
</dbReference>
<comment type="caution">
    <text evidence="1">The sequence shown here is derived from an EMBL/GenBank/DDBJ whole genome shotgun (WGS) entry which is preliminary data.</text>
</comment>
<reference evidence="1 2" key="1">
    <citation type="submission" date="2018-04" db="EMBL/GenBank/DDBJ databases">
        <title>Pararhodobacter oceanense sp. nov., isolated from marine intertidal sediment.</title>
        <authorList>
            <person name="Wang X.-L."/>
            <person name="Du Z.-J."/>
        </authorList>
    </citation>
    <scope>NUCLEOTIDE SEQUENCE [LARGE SCALE GENOMIC DNA]</scope>
    <source>
        <strain evidence="1 2">AM505</strain>
    </source>
</reference>
<keyword evidence="1" id="KW-0969">Cilium</keyword>
<evidence type="ECO:0000313" key="2">
    <source>
        <dbReference type="Proteomes" id="UP000245911"/>
    </source>
</evidence>
<organism evidence="1 2">
    <name type="scientific">Pararhodobacter oceanensis</name>
    <dbReference type="NCBI Taxonomy" id="2172121"/>
    <lineage>
        <taxon>Bacteria</taxon>
        <taxon>Pseudomonadati</taxon>
        <taxon>Pseudomonadota</taxon>
        <taxon>Alphaproteobacteria</taxon>
        <taxon>Rhodobacterales</taxon>
        <taxon>Paracoccaceae</taxon>
        <taxon>Pararhodobacter</taxon>
    </lineage>
</organism>
<evidence type="ECO:0000313" key="1">
    <source>
        <dbReference type="EMBL" id="PVH28215.1"/>
    </source>
</evidence>
<name>A0A2T8HS24_9RHOB</name>
<dbReference type="EMBL" id="QDKM01000006">
    <property type="protein sequence ID" value="PVH28215.1"/>
    <property type="molecule type" value="Genomic_DNA"/>
</dbReference>
<keyword evidence="1" id="KW-0282">Flagellum</keyword>
<gene>
    <name evidence="1" type="ORF">DDE20_14010</name>
</gene>
<dbReference type="AlphaFoldDB" id="A0A2T8HS24"/>
<dbReference type="OrthoDB" id="7864548at2"/>
<proteinExistence type="predicted"/>
<sequence>MKKLLPILLLLVGLGAGAGLGFVMQPEADPDAVAGAHAPEDAADDATHGAGDAAGVVLAEAGSSPSATGHYAPAPANVQTVRFPNQFVVPLIDEGRVHALVVIAIALEMDARFDFSMMTHEPRLRAIFLQLFFDHANLGGFDGVFTSGESLLALRRSLREAARIEIGTEVSDVLITELVRQET</sequence>
<protein>
    <submittedName>
        <fullName evidence="1">Flagellar basal body-associated protein FliL</fullName>
    </submittedName>
</protein>
<keyword evidence="2" id="KW-1185">Reference proteome</keyword>
<accession>A0A2T8HS24</accession>